<accession>A0A7Y0HRU7</accession>
<dbReference type="RefSeq" id="WP_169299806.1">
    <property type="nucleotide sequence ID" value="NZ_JABBNI010000063.1"/>
</dbReference>
<dbReference type="AlphaFoldDB" id="A0A7Y0HRU7"/>
<name>A0A7Y0HRU7_9CLOT</name>
<keyword evidence="2" id="KW-1185">Reference proteome</keyword>
<evidence type="ECO:0000313" key="1">
    <source>
        <dbReference type="EMBL" id="NMM65223.1"/>
    </source>
</evidence>
<sequence>MGLLKKLKDLIAREFVDDNDVKLSKKVLDFLNNEADKRAKDNNRILRLAHSMDNKSDDELKRIYRTSSGDMKISAGYLLKKRRY</sequence>
<reference evidence="1 2" key="1">
    <citation type="submission" date="2020-06" db="EMBL/GenBank/DDBJ databases">
        <title>Complete Genome Sequence of Clostridium muelleri sp. nov. P21T, an Acid-Alcohol Producing Acetogen Isolated from Old Hay.</title>
        <authorList>
            <person name="Duncan K.E."/>
            <person name="Tanner R.S."/>
        </authorList>
    </citation>
    <scope>NUCLEOTIDE SEQUENCE [LARGE SCALE GENOMIC DNA]</scope>
    <source>
        <strain evidence="1 2">P21</strain>
    </source>
</reference>
<proteinExistence type="predicted"/>
<comment type="caution">
    <text evidence="1">The sequence shown here is derived from an EMBL/GenBank/DDBJ whole genome shotgun (WGS) entry which is preliminary data.</text>
</comment>
<organism evidence="1 2">
    <name type="scientific">Clostridium muellerianum</name>
    <dbReference type="NCBI Taxonomy" id="2716538"/>
    <lineage>
        <taxon>Bacteria</taxon>
        <taxon>Bacillati</taxon>
        <taxon>Bacillota</taxon>
        <taxon>Clostridia</taxon>
        <taxon>Eubacteriales</taxon>
        <taxon>Clostridiaceae</taxon>
        <taxon>Clostridium</taxon>
    </lineage>
</organism>
<dbReference type="EMBL" id="JABBNI010000063">
    <property type="protein sequence ID" value="NMM65223.1"/>
    <property type="molecule type" value="Genomic_DNA"/>
</dbReference>
<gene>
    <name evidence="1" type="ORF">HBE96_21810</name>
</gene>
<protein>
    <submittedName>
        <fullName evidence="1">Uncharacterized protein</fullName>
    </submittedName>
</protein>
<evidence type="ECO:0000313" key="2">
    <source>
        <dbReference type="Proteomes" id="UP000537131"/>
    </source>
</evidence>
<dbReference type="Proteomes" id="UP000537131">
    <property type="component" value="Unassembled WGS sequence"/>
</dbReference>